<organism evidence="2 3">
    <name type="scientific">candidate division TA06 bacterium</name>
    <dbReference type="NCBI Taxonomy" id="2250710"/>
    <lineage>
        <taxon>Bacteria</taxon>
        <taxon>Bacteria division TA06</taxon>
    </lineage>
</organism>
<evidence type="ECO:0000313" key="3">
    <source>
        <dbReference type="Proteomes" id="UP000315525"/>
    </source>
</evidence>
<keyword evidence="1" id="KW-0732">Signal</keyword>
<evidence type="ECO:0000313" key="2">
    <source>
        <dbReference type="EMBL" id="TET45102.1"/>
    </source>
</evidence>
<dbReference type="Proteomes" id="UP000315525">
    <property type="component" value="Unassembled WGS sequence"/>
</dbReference>
<dbReference type="SUPFAM" id="SSF56935">
    <property type="entry name" value="Porins"/>
    <property type="match status" value="1"/>
</dbReference>
<feature type="chain" id="PRO_5022011485" description="Porin" evidence="1">
    <location>
        <begin position="24"/>
        <end position="346"/>
    </location>
</feature>
<sequence>MMKRFISCLVLAGFCLAASIAFASDLKISGFGQWWYYYTDAGTHGTSEFMMKRMRFKPSYQMTDKVGFFTQFDFKAGPSVHLLDALLDVKLAPWMKLRAGQFCIPFGIETPSSPFALDVISYSYVVGAGEGTGLFPGLREVGFQMRGKYPPVNYALAVMNGKGLTGGEDNKFKDIMGRVGFSKPGISVGGSGYYGFHNAVVGFDSVNMVDITDPDSLWNVLRYGADLKVDIANVLVKGEFIMGSHGVADDSTMGQMGYYVLLGYTIPIGEYGPKEPGYMALQPMVRFDAWDGDTDADDDGLSRITAGANFWFDKNTKVSAFYEVRTEGGDLDVKDDKFRLQLGLAW</sequence>
<dbReference type="Pfam" id="PF07396">
    <property type="entry name" value="Porin_O_P"/>
    <property type="match status" value="1"/>
</dbReference>
<evidence type="ECO:0000256" key="1">
    <source>
        <dbReference type="SAM" id="SignalP"/>
    </source>
</evidence>
<dbReference type="InterPro" id="IPR023614">
    <property type="entry name" value="Porin_dom_sf"/>
</dbReference>
<dbReference type="EMBL" id="SOJN01000094">
    <property type="protein sequence ID" value="TET45102.1"/>
    <property type="molecule type" value="Genomic_DNA"/>
</dbReference>
<comment type="caution">
    <text evidence="2">The sequence shown here is derived from an EMBL/GenBank/DDBJ whole genome shotgun (WGS) entry which is preliminary data.</text>
</comment>
<feature type="signal peptide" evidence="1">
    <location>
        <begin position="1"/>
        <end position="23"/>
    </location>
</feature>
<proteinExistence type="predicted"/>
<evidence type="ECO:0008006" key="4">
    <source>
        <dbReference type="Google" id="ProtNLM"/>
    </source>
</evidence>
<dbReference type="AlphaFoldDB" id="A0A523URE1"/>
<accession>A0A523URE1</accession>
<reference evidence="2 3" key="1">
    <citation type="submission" date="2019-03" db="EMBL/GenBank/DDBJ databases">
        <title>Metabolic potential of uncultured bacteria and archaea associated with petroleum seepage in deep-sea sediments.</title>
        <authorList>
            <person name="Dong X."/>
            <person name="Hubert C."/>
        </authorList>
    </citation>
    <scope>NUCLEOTIDE SEQUENCE [LARGE SCALE GENOMIC DNA]</scope>
    <source>
        <strain evidence="2">E44_bin18</strain>
    </source>
</reference>
<name>A0A523URE1_UNCT6</name>
<protein>
    <recommendedName>
        <fullName evidence="4">Porin</fullName>
    </recommendedName>
</protein>
<dbReference type="Gene3D" id="2.40.160.10">
    <property type="entry name" value="Porin"/>
    <property type="match status" value="1"/>
</dbReference>
<dbReference type="InterPro" id="IPR010870">
    <property type="entry name" value="Porin_O/P"/>
</dbReference>
<gene>
    <name evidence="2" type="ORF">E3J62_08290</name>
</gene>